<dbReference type="InterPro" id="IPR029056">
    <property type="entry name" value="Ribokinase-like"/>
</dbReference>
<comment type="caution">
    <text evidence="2">The sequence shown here is derived from an EMBL/GenBank/DDBJ whole genome shotgun (WGS) entry which is preliminary data.</text>
</comment>
<accession>A0AAW1SXM3</accession>
<dbReference type="AlphaFoldDB" id="A0AAW1SXM3"/>
<gene>
    <name evidence="2" type="ORF">WJX84_006322</name>
</gene>
<keyword evidence="3" id="KW-1185">Reference proteome</keyword>
<dbReference type="Proteomes" id="UP001485043">
    <property type="component" value="Unassembled WGS sequence"/>
</dbReference>
<dbReference type="InterPro" id="IPR011611">
    <property type="entry name" value="PfkB_dom"/>
</dbReference>
<dbReference type="Gene3D" id="3.40.1190.20">
    <property type="match status" value="2"/>
</dbReference>
<evidence type="ECO:0000313" key="3">
    <source>
        <dbReference type="Proteomes" id="UP001485043"/>
    </source>
</evidence>
<dbReference type="EMBL" id="JALJOV010000786">
    <property type="protein sequence ID" value="KAK9861264.1"/>
    <property type="molecule type" value="Genomic_DNA"/>
</dbReference>
<proteinExistence type="predicted"/>
<protein>
    <recommendedName>
        <fullName evidence="1">Carbohydrate kinase PfkB domain-containing protein</fullName>
    </recommendedName>
</protein>
<dbReference type="Pfam" id="PF00294">
    <property type="entry name" value="PfkB"/>
    <property type="match status" value="1"/>
</dbReference>
<evidence type="ECO:0000259" key="1">
    <source>
        <dbReference type="Pfam" id="PF00294"/>
    </source>
</evidence>
<sequence length="299" mass="31506">ISLVAWESLRPSLLIVGNATIDLVDGKKSLGGAISYAAAVAEAYGVRACIVTAAGSDADLTMFHGHDLYIIPTKSTLTFEHTYTCPQLVAKIARSPAACGYMAQGEQRTLDPTGQYTPPSCPLPIIQVSIAGSFLLPKFLASRLAALSNRFVVTRGELGADDFSSDNTTFHFDAEKVNATDTNGAGDTFATAYMLALSRGSTDPGAVANWDGGQPGCHAAAVLQAGLHHTSAIRDASLWSQLRAASSLRWQWSTSKVAQVVHGIADHIEAVAGPASAMLQHCRSHAALAATRLRQRFGI</sequence>
<name>A0AAW1SXM3_9CHLO</name>
<organism evidence="2 3">
    <name type="scientific">Apatococcus fuscideae</name>
    <dbReference type="NCBI Taxonomy" id="2026836"/>
    <lineage>
        <taxon>Eukaryota</taxon>
        <taxon>Viridiplantae</taxon>
        <taxon>Chlorophyta</taxon>
        <taxon>core chlorophytes</taxon>
        <taxon>Trebouxiophyceae</taxon>
        <taxon>Chlorellales</taxon>
        <taxon>Chlorellaceae</taxon>
        <taxon>Apatococcus</taxon>
    </lineage>
</organism>
<feature type="non-terminal residue" evidence="2">
    <location>
        <position position="1"/>
    </location>
</feature>
<evidence type="ECO:0000313" key="2">
    <source>
        <dbReference type="EMBL" id="KAK9861264.1"/>
    </source>
</evidence>
<reference evidence="2 3" key="1">
    <citation type="journal article" date="2024" name="Nat. Commun.">
        <title>Phylogenomics reveals the evolutionary origins of lichenization in chlorophyte algae.</title>
        <authorList>
            <person name="Puginier C."/>
            <person name="Libourel C."/>
            <person name="Otte J."/>
            <person name="Skaloud P."/>
            <person name="Haon M."/>
            <person name="Grisel S."/>
            <person name="Petersen M."/>
            <person name="Berrin J.G."/>
            <person name="Delaux P.M."/>
            <person name="Dal Grande F."/>
            <person name="Keller J."/>
        </authorList>
    </citation>
    <scope>NUCLEOTIDE SEQUENCE [LARGE SCALE GENOMIC DNA]</scope>
    <source>
        <strain evidence="2 3">SAG 2523</strain>
    </source>
</reference>
<feature type="domain" description="Carbohydrate kinase PfkB" evidence="1">
    <location>
        <begin position="146"/>
        <end position="204"/>
    </location>
</feature>
<dbReference type="SUPFAM" id="SSF53613">
    <property type="entry name" value="Ribokinase-like"/>
    <property type="match status" value="1"/>
</dbReference>